<evidence type="ECO:0000313" key="9">
    <source>
        <dbReference type="Proteomes" id="UP000996601"/>
    </source>
</evidence>
<gene>
    <name evidence="8" type="ORF">GB927_021115</name>
</gene>
<sequence length="477" mass="51521">MVHFTGNFIGGRRQEPLGAERIEVRSPYDGALVGSAPLASRADVDLAVATARDAFDKGAWPRLTPAERIAVLRRFFDLYEARAEEFAQFVSREMGAPLWYTRAIQTLIRDQSLAYFKAAEEYPWEATRDGFPEAKTLWMRAPVGVVAAVIPWNAPHQVALVKLYPALLAGCTVILKLAPETALSGQFLGELFAEAGVPEGVVSILVADREVSEHLVSHPGVDKIGFTGSSAVGKRIAHIASDRLARFSLELGGKSAAIVLPDADIDSTVSALRYRSFPNNGQVCVAQTRILVSEGQHDQFVDALVGEVSKMVVGNPSEEETFIGPLVSERQRKRVDDYIALGMEEGASIAIGGHGMPDGINHGSFIRPTVFTGVTNTMRIAREEIFGPVVSVIRYRDIDEAVEIAGDSEYGLAGSVWTRDVPAALDIARKVRTGGLSINGAAADLMAPFGGFKQSGIGREFGAEGINHYIEHKTISF</sequence>
<accession>A0ABT1RBJ3</accession>
<feature type="domain" description="Aldehyde dehydrogenase" evidence="7">
    <location>
        <begin position="20"/>
        <end position="475"/>
    </location>
</feature>
<feature type="active site" evidence="5">
    <location>
        <position position="250"/>
    </location>
</feature>
<comment type="caution">
    <text evidence="8">The sequence shown here is derived from an EMBL/GenBank/DDBJ whole genome shotgun (WGS) entry which is preliminary data.</text>
</comment>
<dbReference type="InterPro" id="IPR016161">
    <property type="entry name" value="Ald_DH/histidinol_DH"/>
</dbReference>
<dbReference type="Pfam" id="PF00171">
    <property type="entry name" value="Aldedh"/>
    <property type="match status" value="1"/>
</dbReference>
<reference evidence="8" key="1">
    <citation type="submission" date="2021-07" db="EMBL/GenBank/DDBJ databases">
        <title>Shinella sp. nov., a novel member of the genus Shinella from water.</title>
        <authorList>
            <person name="Deng Y."/>
        </authorList>
    </citation>
    <scope>NUCLEOTIDE SEQUENCE</scope>
    <source>
        <strain evidence="8">CPCC 100929</strain>
    </source>
</reference>
<name>A0ABT1RBJ3_9HYPH</name>
<dbReference type="EC" id="1.2.1.3" evidence="3"/>
<dbReference type="InterPro" id="IPR029510">
    <property type="entry name" value="Ald_DH_CS_GLU"/>
</dbReference>
<dbReference type="PANTHER" id="PTHR42804">
    <property type="entry name" value="ALDEHYDE DEHYDROGENASE"/>
    <property type="match status" value="1"/>
</dbReference>
<evidence type="ECO:0000259" key="7">
    <source>
        <dbReference type="Pfam" id="PF00171"/>
    </source>
</evidence>
<evidence type="ECO:0000256" key="1">
    <source>
        <dbReference type="ARBA" id="ARBA00009986"/>
    </source>
</evidence>
<protein>
    <recommendedName>
        <fullName evidence="3">aldehyde dehydrogenase (NAD(+))</fullName>
        <ecNumber evidence="3">1.2.1.3</ecNumber>
    </recommendedName>
</protein>
<evidence type="ECO:0000256" key="3">
    <source>
        <dbReference type="ARBA" id="ARBA00024226"/>
    </source>
</evidence>
<comment type="similarity">
    <text evidence="1 6">Belongs to the aldehyde dehydrogenase family.</text>
</comment>
<dbReference type="PANTHER" id="PTHR42804:SF1">
    <property type="entry name" value="ALDEHYDE DEHYDROGENASE-RELATED"/>
    <property type="match status" value="1"/>
</dbReference>
<dbReference type="InterPro" id="IPR016163">
    <property type="entry name" value="Ald_DH_C"/>
</dbReference>
<dbReference type="CDD" id="cd07139">
    <property type="entry name" value="ALDH_AldA-Rv0768"/>
    <property type="match status" value="1"/>
</dbReference>
<keyword evidence="2 6" id="KW-0560">Oxidoreductase</keyword>
<dbReference type="EMBL" id="WHSB02000008">
    <property type="protein sequence ID" value="MCQ4632558.1"/>
    <property type="molecule type" value="Genomic_DNA"/>
</dbReference>
<dbReference type="PROSITE" id="PS00687">
    <property type="entry name" value="ALDEHYDE_DEHYDR_GLU"/>
    <property type="match status" value="1"/>
</dbReference>
<dbReference type="Gene3D" id="3.40.309.10">
    <property type="entry name" value="Aldehyde Dehydrogenase, Chain A, domain 2"/>
    <property type="match status" value="1"/>
</dbReference>
<proteinExistence type="inferred from homology"/>
<evidence type="ECO:0000256" key="6">
    <source>
        <dbReference type="RuleBase" id="RU003345"/>
    </source>
</evidence>
<dbReference type="PROSITE" id="PS00070">
    <property type="entry name" value="ALDEHYDE_DEHYDR_CYS"/>
    <property type="match status" value="1"/>
</dbReference>
<organism evidence="8 9">
    <name type="scientific">Shinella lacus</name>
    <dbReference type="NCBI Taxonomy" id="2654216"/>
    <lineage>
        <taxon>Bacteria</taxon>
        <taxon>Pseudomonadati</taxon>
        <taxon>Pseudomonadota</taxon>
        <taxon>Alphaproteobacteria</taxon>
        <taxon>Hyphomicrobiales</taxon>
        <taxon>Rhizobiaceae</taxon>
        <taxon>Shinella</taxon>
    </lineage>
</organism>
<evidence type="ECO:0000256" key="2">
    <source>
        <dbReference type="ARBA" id="ARBA00023002"/>
    </source>
</evidence>
<evidence type="ECO:0000256" key="4">
    <source>
        <dbReference type="ARBA" id="ARBA00049194"/>
    </source>
</evidence>
<evidence type="ECO:0000256" key="5">
    <source>
        <dbReference type="PROSITE-ProRule" id="PRU10007"/>
    </source>
</evidence>
<dbReference type="RefSeq" id="WP_256119190.1">
    <property type="nucleotide sequence ID" value="NZ_WHSB02000008.1"/>
</dbReference>
<dbReference type="Gene3D" id="3.40.605.10">
    <property type="entry name" value="Aldehyde Dehydrogenase, Chain A, domain 1"/>
    <property type="match status" value="1"/>
</dbReference>
<dbReference type="InterPro" id="IPR016160">
    <property type="entry name" value="Ald_DH_CS_CYS"/>
</dbReference>
<dbReference type="InterPro" id="IPR016162">
    <property type="entry name" value="Ald_DH_N"/>
</dbReference>
<keyword evidence="9" id="KW-1185">Reference proteome</keyword>
<dbReference type="SUPFAM" id="SSF53720">
    <property type="entry name" value="ALDH-like"/>
    <property type="match status" value="1"/>
</dbReference>
<comment type="catalytic activity">
    <reaction evidence="4">
        <text>an aldehyde + NAD(+) + H2O = a carboxylate + NADH + 2 H(+)</text>
        <dbReference type="Rhea" id="RHEA:16185"/>
        <dbReference type="ChEBI" id="CHEBI:15377"/>
        <dbReference type="ChEBI" id="CHEBI:15378"/>
        <dbReference type="ChEBI" id="CHEBI:17478"/>
        <dbReference type="ChEBI" id="CHEBI:29067"/>
        <dbReference type="ChEBI" id="CHEBI:57540"/>
        <dbReference type="ChEBI" id="CHEBI:57945"/>
        <dbReference type="EC" id="1.2.1.3"/>
    </reaction>
</comment>
<dbReference type="Proteomes" id="UP000996601">
    <property type="component" value="Unassembled WGS sequence"/>
</dbReference>
<dbReference type="InterPro" id="IPR015590">
    <property type="entry name" value="Aldehyde_DH_dom"/>
</dbReference>
<evidence type="ECO:0000313" key="8">
    <source>
        <dbReference type="EMBL" id="MCQ4632558.1"/>
    </source>
</evidence>